<keyword evidence="4 5" id="KW-0472">Membrane</keyword>
<dbReference type="InterPro" id="IPR000620">
    <property type="entry name" value="EamA_dom"/>
</dbReference>
<feature type="transmembrane region" description="Helical" evidence="5">
    <location>
        <begin position="12"/>
        <end position="31"/>
    </location>
</feature>
<dbReference type="OrthoDB" id="554876at2"/>
<keyword evidence="3 5" id="KW-1133">Transmembrane helix</keyword>
<proteinExistence type="predicted"/>
<evidence type="ECO:0000313" key="8">
    <source>
        <dbReference type="Proteomes" id="UP000295763"/>
    </source>
</evidence>
<evidence type="ECO:0000256" key="2">
    <source>
        <dbReference type="ARBA" id="ARBA00022692"/>
    </source>
</evidence>
<organism evidence="7 8">
    <name type="scientific">Cricetibacter osteomyelitidis</name>
    <dbReference type="NCBI Taxonomy" id="1521931"/>
    <lineage>
        <taxon>Bacteria</taxon>
        <taxon>Pseudomonadati</taxon>
        <taxon>Pseudomonadota</taxon>
        <taxon>Gammaproteobacteria</taxon>
        <taxon>Pasteurellales</taxon>
        <taxon>Pasteurellaceae</taxon>
        <taxon>Cricetibacter</taxon>
    </lineage>
</organism>
<protein>
    <submittedName>
        <fullName evidence="7">Putative membrane protein</fullName>
    </submittedName>
</protein>
<feature type="transmembrane region" description="Helical" evidence="5">
    <location>
        <begin position="152"/>
        <end position="172"/>
    </location>
</feature>
<feature type="transmembrane region" description="Helical" evidence="5">
    <location>
        <begin position="80"/>
        <end position="96"/>
    </location>
</feature>
<dbReference type="RefSeq" id="WP_131974870.1">
    <property type="nucleotide sequence ID" value="NZ_SLYB01000003.1"/>
</dbReference>
<comment type="caution">
    <text evidence="7">The sequence shown here is derived from an EMBL/GenBank/DDBJ whole genome shotgun (WGS) entry which is preliminary data.</text>
</comment>
<dbReference type="EMBL" id="SLYB01000003">
    <property type="protein sequence ID" value="TCP96814.1"/>
    <property type="molecule type" value="Genomic_DNA"/>
</dbReference>
<comment type="subcellular location">
    <subcellularLocation>
        <location evidence="1">Membrane</location>
        <topology evidence="1">Multi-pass membrane protein</topology>
    </subcellularLocation>
</comment>
<keyword evidence="2 5" id="KW-0812">Transmembrane</keyword>
<name>A0A4R2T7I5_9PAST</name>
<evidence type="ECO:0000256" key="4">
    <source>
        <dbReference type="ARBA" id="ARBA00023136"/>
    </source>
</evidence>
<sequence>MKKITQPQSYGKSVFYMIIAYASIALMGVFVKYASSTLPPNEVLFARFFVGFLFILPMIKKDARFSFKIRDKRYSAMRDGFGLLGMICMFYSLQYLPVSLSVLLMNTSALFVPLFAFLLFRNKISLLAVCCTLMGFVGVAITLSDITQDISLYYLLLGLFGAIFSALAFIALQKLNQTHSPLEIIFYFYFVSLLIIPMIFAYEWMIPNLTEFYYLVLVGITGLIFQIFLTKAFRFQNVAMVSPFIFTGVIFSSLCDWLVWRNSPTVNFWIGAVIIITSISLLGRLKRK</sequence>
<dbReference type="InterPro" id="IPR037185">
    <property type="entry name" value="EmrE-like"/>
</dbReference>
<feature type="transmembrane region" description="Helical" evidence="5">
    <location>
        <begin position="184"/>
        <end position="206"/>
    </location>
</feature>
<dbReference type="GO" id="GO:0016020">
    <property type="term" value="C:membrane"/>
    <property type="evidence" value="ECO:0007669"/>
    <property type="project" value="UniProtKB-SubCell"/>
</dbReference>
<evidence type="ECO:0000256" key="3">
    <source>
        <dbReference type="ARBA" id="ARBA00022989"/>
    </source>
</evidence>
<evidence type="ECO:0000256" key="5">
    <source>
        <dbReference type="SAM" id="Phobius"/>
    </source>
</evidence>
<feature type="transmembrane region" description="Helical" evidence="5">
    <location>
        <begin position="43"/>
        <end position="59"/>
    </location>
</feature>
<feature type="transmembrane region" description="Helical" evidence="5">
    <location>
        <begin position="241"/>
        <end position="260"/>
    </location>
</feature>
<dbReference type="PANTHER" id="PTHR22911:SF6">
    <property type="entry name" value="SOLUTE CARRIER FAMILY 35 MEMBER G1"/>
    <property type="match status" value="1"/>
</dbReference>
<evidence type="ECO:0000313" key="7">
    <source>
        <dbReference type="EMBL" id="TCP96814.1"/>
    </source>
</evidence>
<reference evidence="7 8" key="1">
    <citation type="submission" date="2019-03" db="EMBL/GenBank/DDBJ databases">
        <title>Genomic Encyclopedia of Type Strains, Phase IV (KMG-IV): sequencing the most valuable type-strain genomes for metagenomic binning, comparative biology and taxonomic classification.</title>
        <authorList>
            <person name="Goeker M."/>
        </authorList>
    </citation>
    <scope>NUCLEOTIDE SEQUENCE [LARGE SCALE GENOMIC DNA]</scope>
    <source>
        <strain evidence="7 8">DSM 28404</strain>
    </source>
</reference>
<feature type="domain" description="EamA" evidence="6">
    <location>
        <begin position="154"/>
        <end position="282"/>
    </location>
</feature>
<dbReference type="PANTHER" id="PTHR22911">
    <property type="entry name" value="ACYL-MALONYL CONDENSING ENZYME-RELATED"/>
    <property type="match status" value="1"/>
</dbReference>
<feature type="transmembrane region" description="Helical" evidence="5">
    <location>
        <begin position="102"/>
        <end position="120"/>
    </location>
</feature>
<feature type="domain" description="EamA" evidence="6">
    <location>
        <begin position="13"/>
        <end position="143"/>
    </location>
</feature>
<dbReference type="AlphaFoldDB" id="A0A4R2T7I5"/>
<evidence type="ECO:0000259" key="6">
    <source>
        <dbReference type="Pfam" id="PF00892"/>
    </source>
</evidence>
<keyword evidence="8" id="KW-1185">Reference proteome</keyword>
<feature type="transmembrane region" description="Helical" evidence="5">
    <location>
        <begin position="266"/>
        <end position="285"/>
    </location>
</feature>
<feature type="transmembrane region" description="Helical" evidence="5">
    <location>
        <begin position="212"/>
        <end position="229"/>
    </location>
</feature>
<dbReference type="Pfam" id="PF00892">
    <property type="entry name" value="EamA"/>
    <property type="match status" value="2"/>
</dbReference>
<feature type="transmembrane region" description="Helical" evidence="5">
    <location>
        <begin position="127"/>
        <end position="146"/>
    </location>
</feature>
<accession>A0A4R2T7I5</accession>
<dbReference type="SUPFAM" id="SSF103481">
    <property type="entry name" value="Multidrug resistance efflux transporter EmrE"/>
    <property type="match status" value="2"/>
</dbReference>
<evidence type="ECO:0000256" key="1">
    <source>
        <dbReference type="ARBA" id="ARBA00004141"/>
    </source>
</evidence>
<gene>
    <name evidence="7" type="ORF">EDC44_10311</name>
</gene>
<dbReference type="Proteomes" id="UP000295763">
    <property type="component" value="Unassembled WGS sequence"/>
</dbReference>